<keyword evidence="3" id="KW-0460">Magnesium</keyword>
<name>A0ABP8H3D7_9BURK</name>
<dbReference type="PANTHER" id="PTHR32308:SF0">
    <property type="entry name" value="HPCH_HPAI ALDOLASE_CITRATE LYASE DOMAIN-CONTAINING PROTEIN"/>
    <property type="match status" value="1"/>
</dbReference>
<evidence type="ECO:0000256" key="3">
    <source>
        <dbReference type="ARBA" id="ARBA00022842"/>
    </source>
</evidence>
<keyword evidence="2" id="KW-0479">Metal-binding</keyword>
<dbReference type="PIRSF" id="PIRSF015582">
    <property type="entry name" value="Cit_lyase_B"/>
    <property type="match status" value="1"/>
</dbReference>
<feature type="domain" description="HpcH/HpaI aldolase/citrate lyase" evidence="4">
    <location>
        <begin position="5"/>
        <end position="227"/>
    </location>
</feature>
<dbReference type="InterPro" id="IPR005000">
    <property type="entry name" value="Aldolase/citrate-lyase_domain"/>
</dbReference>
<proteinExistence type="predicted"/>
<dbReference type="Gene3D" id="3.20.20.60">
    <property type="entry name" value="Phosphoenolpyruvate-binding domains"/>
    <property type="match status" value="1"/>
</dbReference>
<evidence type="ECO:0000313" key="6">
    <source>
        <dbReference type="Proteomes" id="UP001501671"/>
    </source>
</evidence>
<gene>
    <name evidence="5" type="ORF">GCM10023144_25490</name>
</gene>
<reference evidence="6" key="1">
    <citation type="journal article" date="2019" name="Int. J. Syst. Evol. Microbiol.">
        <title>The Global Catalogue of Microorganisms (GCM) 10K type strain sequencing project: providing services to taxonomists for standard genome sequencing and annotation.</title>
        <authorList>
            <consortium name="The Broad Institute Genomics Platform"/>
            <consortium name="The Broad Institute Genome Sequencing Center for Infectious Disease"/>
            <person name="Wu L."/>
            <person name="Ma J."/>
        </authorList>
    </citation>
    <scope>NUCLEOTIDE SEQUENCE [LARGE SCALE GENOMIC DNA]</scope>
    <source>
        <strain evidence="6">JCM 17666</strain>
    </source>
</reference>
<evidence type="ECO:0000259" key="4">
    <source>
        <dbReference type="Pfam" id="PF03328"/>
    </source>
</evidence>
<evidence type="ECO:0000256" key="2">
    <source>
        <dbReference type="ARBA" id="ARBA00022723"/>
    </source>
</evidence>
<dbReference type="Pfam" id="PF03328">
    <property type="entry name" value="HpcH_HpaI"/>
    <property type="match status" value="1"/>
</dbReference>
<accession>A0ABP8H3D7</accession>
<keyword evidence="5" id="KW-0456">Lyase</keyword>
<organism evidence="5 6">
    <name type="scientific">Pigmentiphaga soli</name>
    <dbReference type="NCBI Taxonomy" id="1007095"/>
    <lineage>
        <taxon>Bacteria</taxon>
        <taxon>Pseudomonadati</taxon>
        <taxon>Pseudomonadota</taxon>
        <taxon>Betaproteobacteria</taxon>
        <taxon>Burkholderiales</taxon>
        <taxon>Alcaligenaceae</taxon>
        <taxon>Pigmentiphaga</taxon>
    </lineage>
</organism>
<dbReference type="InterPro" id="IPR040442">
    <property type="entry name" value="Pyrv_kinase-like_dom_sf"/>
</dbReference>
<dbReference type="Proteomes" id="UP001501671">
    <property type="component" value="Unassembled WGS sequence"/>
</dbReference>
<dbReference type="RefSeq" id="WP_345249984.1">
    <property type="nucleotide sequence ID" value="NZ_BAABFO010000011.1"/>
</dbReference>
<dbReference type="EMBL" id="BAABFO010000011">
    <property type="protein sequence ID" value="GAA4333826.1"/>
    <property type="molecule type" value="Genomic_DNA"/>
</dbReference>
<comment type="caution">
    <text evidence="5">The sequence shown here is derived from an EMBL/GenBank/DDBJ whole genome shotgun (WGS) entry which is preliminary data.</text>
</comment>
<evidence type="ECO:0000313" key="5">
    <source>
        <dbReference type="EMBL" id="GAA4333826.1"/>
    </source>
</evidence>
<protein>
    <submittedName>
        <fullName evidence="5">Aldolase/citrate lyase family protein</fullName>
    </submittedName>
</protein>
<evidence type="ECO:0000256" key="1">
    <source>
        <dbReference type="ARBA" id="ARBA00001946"/>
    </source>
</evidence>
<comment type="cofactor">
    <cofactor evidence="1">
        <name>Mg(2+)</name>
        <dbReference type="ChEBI" id="CHEBI:18420"/>
    </cofactor>
</comment>
<dbReference type="InterPro" id="IPR015813">
    <property type="entry name" value="Pyrv/PenolPyrv_kinase-like_dom"/>
</dbReference>
<dbReference type="GO" id="GO:0016829">
    <property type="term" value="F:lyase activity"/>
    <property type="evidence" value="ECO:0007669"/>
    <property type="project" value="UniProtKB-KW"/>
</dbReference>
<keyword evidence="6" id="KW-1185">Reference proteome</keyword>
<dbReference type="SUPFAM" id="SSF51621">
    <property type="entry name" value="Phosphoenolpyruvate/pyruvate domain"/>
    <property type="match status" value="1"/>
</dbReference>
<sequence>MNMWRSLLFVPANRQKMLDKLGAIPADGFIFDLEDTVPAEEKAHARQMAADCIAQLPADRCWVRVNGIRSGFLHEDLDAFVGQVQVAGFVLPKQDTAADVAAVDRMLASLEASRGMAVGSIPVIAMIESASGVLFAHQIMTASSRVASAVYAGGQDGDMNVSLGATWSSEGPEMMFARQMTLLSARAADIPCPLDGVYANIADPAGFERDTQLSQRLGFRGRTVIHPSQVEAANRIYMPSEADIAYYTRVLQAFEDALGRGTASTTVDGKLVDVAMAANARRVLDLVAAYQRK</sequence>
<dbReference type="PANTHER" id="PTHR32308">
    <property type="entry name" value="LYASE BETA SUBUNIT, PUTATIVE (AFU_ORTHOLOGUE AFUA_4G13030)-RELATED"/>
    <property type="match status" value="1"/>
</dbReference>
<dbReference type="InterPro" id="IPR011206">
    <property type="entry name" value="Citrate_lyase_beta/mcl1/mcl2"/>
</dbReference>